<dbReference type="InterPro" id="IPR027417">
    <property type="entry name" value="P-loop_NTPase"/>
</dbReference>
<dbReference type="EMBL" id="DSVI01000020">
    <property type="protein sequence ID" value="HGT48973.1"/>
    <property type="molecule type" value="Genomic_DNA"/>
</dbReference>
<evidence type="ECO:0000259" key="2">
    <source>
        <dbReference type="SMART" id="SM00382"/>
    </source>
</evidence>
<keyword evidence="3" id="KW-0547">Nucleotide-binding</keyword>
<dbReference type="PANTHER" id="PTHR43566">
    <property type="entry name" value="CONSERVED PROTEIN"/>
    <property type="match status" value="1"/>
</dbReference>
<dbReference type="Pfam" id="PF13635">
    <property type="entry name" value="DUF4143"/>
    <property type="match status" value="1"/>
</dbReference>
<evidence type="ECO:0000313" key="3">
    <source>
        <dbReference type="EMBL" id="HGT48973.1"/>
    </source>
</evidence>
<comment type="caution">
    <text evidence="3">The sequence shown here is derived from an EMBL/GenBank/DDBJ whole genome shotgun (WGS) entry which is preliminary data.</text>
</comment>
<dbReference type="PANTHER" id="PTHR43566:SF1">
    <property type="entry name" value="AAA+ ATPASE DOMAIN-CONTAINING PROTEIN"/>
    <property type="match status" value="1"/>
</dbReference>
<dbReference type="AlphaFoldDB" id="A0A832G7Y3"/>
<gene>
    <name evidence="3" type="ORF">ENS56_13130</name>
</gene>
<keyword evidence="1" id="KW-0238">DNA-binding</keyword>
<evidence type="ECO:0000256" key="1">
    <source>
        <dbReference type="ARBA" id="ARBA00023125"/>
    </source>
</evidence>
<dbReference type="GO" id="GO:0003677">
    <property type="term" value="F:DNA binding"/>
    <property type="evidence" value="ECO:0007669"/>
    <property type="project" value="UniProtKB-KW"/>
</dbReference>
<accession>A0A832G7Y3</accession>
<protein>
    <submittedName>
        <fullName evidence="3">ATP-binding protein</fullName>
    </submittedName>
</protein>
<dbReference type="GO" id="GO:0005524">
    <property type="term" value="F:ATP binding"/>
    <property type="evidence" value="ECO:0007669"/>
    <property type="project" value="UniProtKB-KW"/>
</dbReference>
<sequence>MIKRALQPIIESRLFKGKIIILYGARQVGKTTLIKNIQNKFPDISLYLNCDEPDIRALLTDTTSTKLKSIIGNKNLILIDEAQRVKNIGLTLKLFADEIKNVQVIATGSSSFELSNIINEPLTGRKYVFTLMPVSIKELVDTFGWIETNRLLEDRIIYGMYPEIISKPDEKKTLLKEITRSYLFKDILSFESIRKPEQIEKLLMLLAAQIGNEVSYNELANTLNMDKDTVSKYIDILEKAFIIFRLNPFSRNLRTEISKMRKIYFYDTGIRNALISNFNLLERRNDKGALWENFLISEKLKLNLIDDLDVKQYFWRTSQQQEVDYIEEIEGKLYAYEFTFSEKQKKQISKTFLKNYKPQSEMIVNRNNYSEFLRIL</sequence>
<dbReference type="SUPFAM" id="SSF46785">
    <property type="entry name" value="Winged helix' DNA-binding domain"/>
    <property type="match status" value="1"/>
</dbReference>
<dbReference type="InterPro" id="IPR041682">
    <property type="entry name" value="AAA_14"/>
</dbReference>
<dbReference type="Pfam" id="PF13173">
    <property type="entry name" value="AAA_14"/>
    <property type="match status" value="1"/>
</dbReference>
<name>A0A832G7Y3_9BACT</name>
<dbReference type="Gene3D" id="3.40.50.300">
    <property type="entry name" value="P-loop containing nucleotide triphosphate hydrolases"/>
    <property type="match status" value="1"/>
</dbReference>
<dbReference type="InterPro" id="IPR003593">
    <property type="entry name" value="AAA+_ATPase"/>
</dbReference>
<organism evidence="3">
    <name type="scientific">Ignavibacterium album</name>
    <dbReference type="NCBI Taxonomy" id="591197"/>
    <lineage>
        <taxon>Bacteria</taxon>
        <taxon>Pseudomonadati</taxon>
        <taxon>Ignavibacteriota</taxon>
        <taxon>Ignavibacteria</taxon>
        <taxon>Ignavibacteriales</taxon>
        <taxon>Ignavibacteriaceae</taxon>
        <taxon>Ignavibacterium</taxon>
    </lineage>
</organism>
<feature type="domain" description="AAA+ ATPase" evidence="2">
    <location>
        <begin position="16"/>
        <end position="138"/>
    </location>
</feature>
<dbReference type="SMART" id="SM00382">
    <property type="entry name" value="AAA"/>
    <property type="match status" value="1"/>
</dbReference>
<keyword evidence="3" id="KW-0067">ATP-binding</keyword>
<dbReference type="InterPro" id="IPR036390">
    <property type="entry name" value="WH_DNA-bd_sf"/>
</dbReference>
<proteinExistence type="predicted"/>
<dbReference type="SUPFAM" id="SSF52540">
    <property type="entry name" value="P-loop containing nucleoside triphosphate hydrolases"/>
    <property type="match status" value="1"/>
</dbReference>
<dbReference type="InterPro" id="IPR025420">
    <property type="entry name" value="DUF4143"/>
</dbReference>
<reference evidence="3" key="1">
    <citation type="journal article" date="2020" name="mSystems">
        <title>Genome- and Community-Level Interaction Insights into Carbon Utilization and Element Cycling Functions of Hydrothermarchaeota in Hydrothermal Sediment.</title>
        <authorList>
            <person name="Zhou Z."/>
            <person name="Liu Y."/>
            <person name="Xu W."/>
            <person name="Pan J."/>
            <person name="Luo Z.H."/>
            <person name="Li M."/>
        </authorList>
    </citation>
    <scope>NUCLEOTIDE SEQUENCE [LARGE SCALE GENOMIC DNA]</scope>
    <source>
        <strain evidence="3">SpSt-500</strain>
    </source>
</reference>